<reference evidence="6" key="3">
    <citation type="submission" date="2017-10" db="EMBL/GenBank/DDBJ databases">
        <authorList>
            <person name="Vrbovska V."/>
            <person name="Kovarovic V."/>
            <person name="Indrakova A."/>
        </authorList>
    </citation>
    <scope>NUCLEOTIDE SEQUENCE</scope>
    <source>
        <strain evidence="6">CCM 8730</strain>
    </source>
</reference>
<accession>A0A2C6WQS3</accession>
<dbReference type="RefSeq" id="WP_099089561.1">
    <property type="nucleotide sequence ID" value="NZ_CP093217.1"/>
</dbReference>
<reference evidence="6" key="1">
    <citation type="journal article" date="2017" name="Appl. Environ. Microbiol.">
        <title>Staphylococcus edaphicus sp. nov., isolated in Antarctica, harbours mecC gene and genomic islands with suspected role in adaptation to extreme environment.</title>
        <authorList>
            <person name="Pantucek R."/>
            <person name="Sedlacek I."/>
            <person name="Indrakova A."/>
            <person name="Vrbovska V."/>
            <person name="Maslanova I."/>
            <person name="Kovarovic V."/>
            <person name="Svec P."/>
            <person name="Kralova S."/>
            <person name="Kristofova L."/>
            <person name="Keklakova J."/>
            <person name="Petras P."/>
            <person name="Doskar J."/>
        </authorList>
    </citation>
    <scope>NUCLEOTIDE SEQUENCE</scope>
    <source>
        <strain evidence="6">CCM 8730</strain>
    </source>
</reference>
<dbReference type="PIRSF" id="PIRSF001435">
    <property type="entry name" value="Nth"/>
    <property type="match status" value="1"/>
</dbReference>
<dbReference type="InterPro" id="IPR003265">
    <property type="entry name" value="HhH-GPD_domain"/>
</dbReference>
<proteinExistence type="predicted"/>
<keyword evidence="3" id="KW-0408">Iron</keyword>
<reference evidence="8" key="2">
    <citation type="submission" date="2017-10" db="EMBL/GenBank/DDBJ databases">
        <title>Staphylococcus edaphicus sp. nov., isolated in Antarctica, harbouring mecC gene and genomic islands essential in adaptation to extreme environment.</title>
        <authorList>
            <person name="Pantucek R."/>
            <person name="Sedlacek I."/>
            <person name="Indrakova A."/>
            <person name="Vrbovska V."/>
            <person name="Maslanova I."/>
            <person name="Kovarovic V."/>
            <person name="Svec P."/>
            <person name="Kralova S."/>
            <person name="Kristofova L."/>
            <person name="Keklakova J."/>
            <person name="Petras P."/>
            <person name="Doskar J."/>
        </authorList>
    </citation>
    <scope>NUCLEOTIDE SEQUENCE [LARGE SCALE GENOMIC DNA]</scope>
    <source>
        <strain evidence="8">CCM 5085</strain>
    </source>
</reference>
<dbReference type="AlphaFoldDB" id="A0A2C6WQS3"/>
<keyword evidence="6" id="KW-0540">Nuclease</keyword>
<evidence type="ECO:0000259" key="5">
    <source>
        <dbReference type="SMART" id="SM00478"/>
    </source>
</evidence>
<evidence type="ECO:0000256" key="2">
    <source>
        <dbReference type="ARBA" id="ARBA00022723"/>
    </source>
</evidence>
<dbReference type="EMBL" id="MRZN01000003">
    <property type="protein sequence ID" value="PHK50483.1"/>
    <property type="molecule type" value="Genomic_DNA"/>
</dbReference>
<keyword evidence="6" id="KW-0255">Endonuclease</keyword>
<sequence length="217" mass="25143">MRLDSETLYHILYKHMGPQGWWPAESKIEIILGAILVQNTNWRNAAYAIDSLKQTTQLDPQHILNLKLEDLQVLIKSSGFYKNKAQTILALLSWLQQGDFDYKKIANAFHSNLRNKLLSIKGIGSETADVLIVYVFEGVEFIPDSYTRRIYQLLGYEHTEQYDKLKRSVSLPETFTNQDANEFHALLDNFGKNYFNGKAVHRFTFLDKYFESVNLSP</sequence>
<feature type="domain" description="HhH-GPD" evidence="5">
    <location>
        <begin position="36"/>
        <end position="193"/>
    </location>
</feature>
<keyword evidence="4" id="KW-0411">Iron-sulfur</keyword>
<evidence type="ECO:0000313" key="9">
    <source>
        <dbReference type="Proteomes" id="UP001056588"/>
    </source>
</evidence>
<keyword evidence="6" id="KW-0378">Hydrolase</keyword>
<dbReference type="CDD" id="cd00056">
    <property type="entry name" value="ENDO3c"/>
    <property type="match status" value="1"/>
</dbReference>
<dbReference type="OrthoDB" id="9802365at2"/>
<evidence type="ECO:0000313" key="8">
    <source>
        <dbReference type="Proteomes" id="UP000223828"/>
    </source>
</evidence>
<dbReference type="GO" id="GO:0006284">
    <property type="term" value="P:base-excision repair"/>
    <property type="evidence" value="ECO:0007669"/>
    <property type="project" value="InterPro"/>
</dbReference>
<dbReference type="SMART" id="SM00478">
    <property type="entry name" value="ENDO3c"/>
    <property type="match status" value="1"/>
</dbReference>
<dbReference type="PANTHER" id="PTHR10359:SF19">
    <property type="entry name" value="DNA REPAIR GLYCOSYLASE MJ1434-RELATED"/>
    <property type="match status" value="1"/>
</dbReference>
<gene>
    <name evidence="6" type="ORF">BTJ66_03255</name>
    <name evidence="7" type="ORF">MNY58_11375</name>
</gene>
<dbReference type="GO" id="GO:0004519">
    <property type="term" value="F:endonuclease activity"/>
    <property type="evidence" value="ECO:0007669"/>
    <property type="project" value="UniProtKB-KW"/>
</dbReference>
<name>A0A2C6WQS3_9STAP</name>
<keyword evidence="9" id="KW-1185">Reference proteome</keyword>
<dbReference type="Proteomes" id="UP001056588">
    <property type="component" value="Chromosome"/>
</dbReference>
<evidence type="ECO:0000256" key="4">
    <source>
        <dbReference type="ARBA" id="ARBA00023014"/>
    </source>
</evidence>
<reference evidence="7" key="4">
    <citation type="submission" date="2022-03" db="EMBL/GenBank/DDBJ databases">
        <title>Complete Genome Sequence of Staphylococcus edaphicus strain CCM 8731.</title>
        <authorList>
            <person name="Rimmer C.O."/>
            <person name="Thomas J.C."/>
        </authorList>
    </citation>
    <scope>NUCLEOTIDE SEQUENCE</scope>
    <source>
        <strain evidence="7">CCM 8731</strain>
    </source>
</reference>
<evidence type="ECO:0000256" key="3">
    <source>
        <dbReference type="ARBA" id="ARBA00023004"/>
    </source>
</evidence>
<dbReference type="InterPro" id="IPR011257">
    <property type="entry name" value="DNA_glycosylase"/>
</dbReference>
<dbReference type="GO" id="GO:0046872">
    <property type="term" value="F:metal ion binding"/>
    <property type="evidence" value="ECO:0007669"/>
    <property type="project" value="UniProtKB-KW"/>
</dbReference>
<keyword evidence="2" id="KW-0479">Metal-binding</keyword>
<dbReference type="PANTHER" id="PTHR10359">
    <property type="entry name" value="A/G-SPECIFIC ADENINE GLYCOSYLASE/ENDONUCLEASE III"/>
    <property type="match status" value="1"/>
</dbReference>
<dbReference type="Proteomes" id="UP000223828">
    <property type="component" value="Unassembled WGS sequence"/>
</dbReference>
<evidence type="ECO:0000313" key="6">
    <source>
        <dbReference type="EMBL" id="PHK50483.1"/>
    </source>
</evidence>
<dbReference type="Gene3D" id="1.10.340.30">
    <property type="entry name" value="Hypothetical protein, domain 2"/>
    <property type="match status" value="1"/>
</dbReference>
<evidence type="ECO:0000313" key="7">
    <source>
        <dbReference type="EMBL" id="UQW81168.1"/>
    </source>
</evidence>
<dbReference type="SUPFAM" id="SSF48150">
    <property type="entry name" value="DNA-glycosylase"/>
    <property type="match status" value="1"/>
</dbReference>
<dbReference type="EMBL" id="CP093217">
    <property type="protein sequence ID" value="UQW81168.1"/>
    <property type="molecule type" value="Genomic_DNA"/>
</dbReference>
<dbReference type="GO" id="GO:0051539">
    <property type="term" value="F:4 iron, 4 sulfur cluster binding"/>
    <property type="evidence" value="ECO:0007669"/>
    <property type="project" value="UniProtKB-KW"/>
</dbReference>
<organism evidence="6 8">
    <name type="scientific">Staphylococcus edaphicus</name>
    <dbReference type="NCBI Taxonomy" id="1955013"/>
    <lineage>
        <taxon>Bacteria</taxon>
        <taxon>Bacillati</taxon>
        <taxon>Bacillota</taxon>
        <taxon>Bacilli</taxon>
        <taxon>Bacillales</taxon>
        <taxon>Staphylococcaceae</taxon>
        <taxon>Staphylococcus</taxon>
    </lineage>
</organism>
<dbReference type="Pfam" id="PF00730">
    <property type="entry name" value="HhH-GPD"/>
    <property type="match status" value="1"/>
</dbReference>
<keyword evidence="1" id="KW-0004">4Fe-4S</keyword>
<evidence type="ECO:0000256" key="1">
    <source>
        <dbReference type="ARBA" id="ARBA00022485"/>
    </source>
</evidence>
<protein>
    <submittedName>
        <fullName evidence="6 7">Endonuclease III</fullName>
    </submittedName>
</protein>